<evidence type="ECO:0008006" key="3">
    <source>
        <dbReference type="Google" id="ProtNLM"/>
    </source>
</evidence>
<name>A0A8C9C699_PHOSS</name>
<protein>
    <recommendedName>
        <fullName evidence="3">LIN1 transcriptase</fullName>
    </recommendedName>
</protein>
<reference evidence="1" key="3">
    <citation type="submission" date="2025-09" db="UniProtKB">
        <authorList>
            <consortium name="Ensembl"/>
        </authorList>
    </citation>
    <scope>IDENTIFICATION</scope>
</reference>
<dbReference type="Proteomes" id="UP000694554">
    <property type="component" value="Chromosome 12"/>
</dbReference>
<reference evidence="1" key="2">
    <citation type="submission" date="2025-08" db="UniProtKB">
        <authorList>
            <consortium name="Ensembl"/>
        </authorList>
    </citation>
    <scope>IDENTIFICATION</scope>
</reference>
<proteinExistence type="predicted"/>
<sequence length="348" mass="41432">CCCLPRIAKAILRMKNGAGGIRLLDFRLYYKATVIKTVWYWHKNRNIDQWNRIESPEINPHTYGNLIFDKGGRNVQCRKDSPFNKWCWENWTATCKSMRLDHSLTPYTKISSKWIKDLNVRPETIKLLEENIGRTLYDINHSKILFDPPPREMEIKIKKWDLMKLQSFCTAKETKNKTKRQPSEWEKIFANETTDKGLISKIYKQLMQLNNKKTNNPIQKWAEDLNRHFSKEDIQTANKYMKECSTSLIIREMQIKTTMRYHLPPVRMAIIKKSRNNKCWGGCGEKRTLLHCWWECELVQPLWRTVWRFLKKLQIELPYDPAIPVPGIYPEKTRIQKEAPGRFGNINR</sequence>
<accession>A0A8C9C699</accession>
<dbReference type="PANTHER" id="PTHR19446">
    <property type="entry name" value="REVERSE TRANSCRIPTASES"/>
    <property type="match status" value="1"/>
</dbReference>
<dbReference type="GeneTree" id="ENSGT01150000286925"/>
<keyword evidence="2" id="KW-1185">Reference proteome</keyword>
<reference evidence="1" key="1">
    <citation type="submission" date="2019-08" db="EMBL/GenBank/DDBJ databases">
        <title>Phocoena sinus (Vaquita) genome, mPhoSin1, primary haplotype.</title>
        <authorList>
            <person name="Morin P."/>
            <person name="Mountcastle J."/>
            <person name="Fungtammasan C."/>
            <person name="Rhie A."/>
            <person name="Rojas-Bracho L."/>
            <person name="Smith C.R."/>
            <person name="Taylor B.L."/>
            <person name="Gulland F.M.D."/>
            <person name="Musser W."/>
            <person name="Houck M."/>
            <person name="Haase B."/>
            <person name="Paez S."/>
            <person name="Howe K."/>
            <person name="Torrance J."/>
            <person name="Formenti G."/>
            <person name="Phillippy A."/>
            <person name="Ryder O."/>
            <person name="Jarvis E.D."/>
            <person name="Fedrigo O."/>
        </authorList>
    </citation>
    <scope>NUCLEOTIDE SEQUENCE [LARGE SCALE GENOMIC DNA]</scope>
</reference>
<evidence type="ECO:0000313" key="2">
    <source>
        <dbReference type="Proteomes" id="UP000694554"/>
    </source>
</evidence>
<evidence type="ECO:0000313" key="1">
    <source>
        <dbReference type="Ensembl" id="ENSPSNP00000017551.1"/>
    </source>
</evidence>
<dbReference type="Ensembl" id="ENSPSNT00000019778.1">
    <property type="protein sequence ID" value="ENSPSNP00000017551.1"/>
    <property type="gene ID" value="ENSPSNG00000012888.1"/>
</dbReference>
<dbReference type="AlphaFoldDB" id="A0A8C9C699"/>
<organism evidence="1 2">
    <name type="scientific">Phocoena sinus</name>
    <name type="common">Vaquita</name>
    <dbReference type="NCBI Taxonomy" id="42100"/>
    <lineage>
        <taxon>Eukaryota</taxon>
        <taxon>Metazoa</taxon>
        <taxon>Chordata</taxon>
        <taxon>Craniata</taxon>
        <taxon>Vertebrata</taxon>
        <taxon>Euteleostomi</taxon>
        <taxon>Mammalia</taxon>
        <taxon>Eutheria</taxon>
        <taxon>Laurasiatheria</taxon>
        <taxon>Artiodactyla</taxon>
        <taxon>Whippomorpha</taxon>
        <taxon>Cetacea</taxon>
        <taxon>Odontoceti</taxon>
        <taxon>Phocoenidae</taxon>
        <taxon>Phocoena</taxon>
    </lineage>
</organism>